<evidence type="ECO:0000256" key="20">
    <source>
        <dbReference type="ARBA" id="ARBA00045008"/>
    </source>
</evidence>
<accession>M7SWX5</accession>
<evidence type="ECO:0000256" key="14">
    <source>
        <dbReference type="ARBA" id="ARBA00023235"/>
    </source>
</evidence>
<dbReference type="InterPro" id="IPR045028">
    <property type="entry name" value="DinG/Rad3-like"/>
</dbReference>
<dbReference type="SMART" id="SM00488">
    <property type="entry name" value="DEXDc2"/>
    <property type="match status" value="1"/>
</dbReference>
<evidence type="ECO:0000256" key="11">
    <source>
        <dbReference type="ARBA" id="ARBA00023004"/>
    </source>
</evidence>
<dbReference type="KEGG" id="ela:UCREL1_3931"/>
<keyword evidence="15" id="KW-0539">Nucleus</keyword>
<dbReference type="GO" id="GO:0007064">
    <property type="term" value="P:mitotic sister chromatid cohesion"/>
    <property type="evidence" value="ECO:0007669"/>
    <property type="project" value="EnsemblFungi"/>
</dbReference>
<keyword evidence="13" id="KW-0238">DNA-binding</keyword>
<evidence type="ECO:0000256" key="4">
    <source>
        <dbReference type="ARBA" id="ARBA00016387"/>
    </source>
</evidence>
<evidence type="ECO:0000256" key="9">
    <source>
        <dbReference type="ARBA" id="ARBA00022806"/>
    </source>
</evidence>
<dbReference type="HOGENOM" id="CLU_006515_2_0_1"/>
<evidence type="ECO:0000256" key="16">
    <source>
        <dbReference type="ARBA" id="ARBA00023306"/>
    </source>
</evidence>
<dbReference type="GO" id="GO:0005524">
    <property type="term" value="F:ATP binding"/>
    <property type="evidence" value="ECO:0007669"/>
    <property type="project" value="UniProtKB-KW"/>
</dbReference>
<proteinExistence type="inferred from homology"/>
<dbReference type="FunFam" id="3.40.50.300:FF:002774">
    <property type="entry name" value="ATP-dependent DNA helicase chl1"/>
    <property type="match status" value="1"/>
</dbReference>
<dbReference type="InterPro" id="IPR006555">
    <property type="entry name" value="ATP-dep_Helicase_C"/>
</dbReference>
<dbReference type="GO" id="GO:0046872">
    <property type="term" value="F:metal ion binding"/>
    <property type="evidence" value="ECO:0007669"/>
    <property type="project" value="UniProtKB-KW"/>
</dbReference>
<evidence type="ECO:0000256" key="3">
    <source>
        <dbReference type="ARBA" id="ARBA00008435"/>
    </source>
</evidence>
<keyword evidence="6" id="KW-0479">Metal-binding</keyword>
<dbReference type="GO" id="GO:0045005">
    <property type="term" value="P:DNA-templated DNA replication maintenance of fidelity"/>
    <property type="evidence" value="ECO:0007669"/>
    <property type="project" value="EnsemblFungi"/>
</dbReference>
<comment type="cofactor">
    <cofactor evidence="1">
        <name>[4Fe-4S] cluster</name>
        <dbReference type="ChEBI" id="CHEBI:49883"/>
    </cofactor>
</comment>
<sequence length="973" mass="106887">MEGLTEDFERIDFHHPFTPYNVQEQFMRTVYDVLERGDGQIGILESPTGTGKSLSLICAAMTWLRNHKKADYETSVAHAAKEFKDEPDWIINQMLRRKREELLKKWEEREARLARIRAKEKILEQRGAKRRRIDDGPQRSRTQGAEADGDDDDDDEWLLADRESTEGAGGDDSTPSYSKETKNLMDKLGMGSLQKEAEDDNLDENDIKIYYTSRTHSQLTQFISELRRPAFPPSIPDSLLDDKSTATPEGIKHVPLSSRQRLCINPTVSRLGSLSAINDRCAELQQPKSTHRCQFVPNADNLAQTHEFRDNVLASVPDIEDLFDLGKKLQVCPYYSSRTAIPGAEIITLPYPLLLQKTARDALGIKLEGNVVIIDEAHNIMDAVSNVYAAEISLNELRRARQMLGVYVKKFGKKLKGENRVMVAQVARVVDGLSEWLDGALKLKNEQGIVDPTILLKTKGIDQINLYTLIQYIQESKLAYKIEGYVAQAESQQDNVNNNNNNKPSQTYSSTPVLHTLLSFLVSLTNLSSEGRIFYHKTSPSSTAGNNNKPPPPPSSSSPDIKLSYLLLSPTHAFSTIASRARAIILAGGTMSPFDDYTAHLFPSLPSEKITTLSCDHVIPPENLCVWTLASLTPKGNNNNNNSSNGTATTTDFEFSFQKRSDRAMIRDLGVAILNICAVVPDGVVVFFPSYGYLDEVVGVWGGGDNNNSNSNSKTPTQGQGQGPAGATTIWQKLQMRKAVFRESKGGSSDEVLELYSRAILGGGGGDLDAVGTGTKAKTTTNTTKTTNGALLLSVVGGKMSEGINFSDRLGRCVVIVGLPYPNINSADWKARIEYVESTTVKRLLEPPPPPPTLQASNAANPTPNDNGLQSVMSETTTPPTKAQAQSQAKLASRAFYENACMRAVNQSIGRAVRHRADYAAIVLLDRRFAADRVRGKLPGWIRAGLVADGEKGGLGGMMGRLSGFFRGKKGMD</sequence>
<evidence type="ECO:0000256" key="19">
    <source>
        <dbReference type="ARBA" id="ARBA00044998"/>
    </source>
</evidence>
<dbReference type="GO" id="GO:0035861">
    <property type="term" value="C:site of double-strand break"/>
    <property type="evidence" value="ECO:0007669"/>
    <property type="project" value="EnsemblFungi"/>
</dbReference>
<keyword evidence="12" id="KW-0411">Iron-sulfur</keyword>
<feature type="compositionally biased region" description="Low complexity" evidence="23">
    <location>
        <begin position="706"/>
        <end position="725"/>
    </location>
</feature>
<dbReference type="GO" id="GO:0043139">
    <property type="term" value="F:5'-3' DNA helicase activity"/>
    <property type="evidence" value="ECO:0007669"/>
    <property type="project" value="UniProtKB-EC"/>
</dbReference>
<dbReference type="STRING" id="1287681.M7SWX5"/>
<protein>
    <recommendedName>
        <fullName evidence="5">ATP-dependent DNA helicase CHL1</fullName>
        <ecNumber evidence="18">5.6.2.3</ecNumber>
    </recommendedName>
    <alternativeName>
        <fullName evidence="4">ATP-dependent DNA helicase chl1</fullName>
    </alternativeName>
    <alternativeName>
        <fullName evidence="17">Chromosome loss protein 1</fullName>
    </alternativeName>
    <alternativeName>
        <fullName evidence="19 20">DNA 5'-3' helicase CHL1</fullName>
    </alternativeName>
</protein>
<dbReference type="Pfam" id="PF06733">
    <property type="entry name" value="DEAD_2"/>
    <property type="match status" value="1"/>
</dbReference>
<feature type="region of interest" description="Disordered" evidence="23">
    <location>
        <begin position="538"/>
        <end position="559"/>
    </location>
</feature>
<name>M7SWX5_EUTLA</name>
<dbReference type="GO" id="GO:0003677">
    <property type="term" value="F:DNA binding"/>
    <property type="evidence" value="ECO:0007669"/>
    <property type="project" value="UniProtKB-KW"/>
</dbReference>
<comment type="catalytic activity">
    <reaction evidence="22">
        <text>ATP + H2O = ADP + phosphate + H(+)</text>
        <dbReference type="Rhea" id="RHEA:13065"/>
        <dbReference type="ChEBI" id="CHEBI:15377"/>
        <dbReference type="ChEBI" id="CHEBI:15378"/>
        <dbReference type="ChEBI" id="CHEBI:30616"/>
        <dbReference type="ChEBI" id="CHEBI:43474"/>
        <dbReference type="ChEBI" id="CHEBI:456216"/>
        <dbReference type="EC" id="5.6.2.3"/>
    </reaction>
</comment>
<dbReference type="GO" id="GO:0016818">
    <property type="term" value="F:hydrolase activity, acting on acid anhydrides, in phosphorus-containing anhydrides"/>
    <property type="evidence" value="ECO:0007669"/>
    <property type="project" value="InterPro"/>
</dbReference>
<comment type="function">
    <text evidence="21">ATP-dependent DNA helicase important for chromosome transmission and normal cell cycle progression in G(2)/M. May have a role in changing DNA topology to allow the loading of proteins involved in maintaining sister chromatid cohesion in the vicinity of the centromeres. Has a specific role in chromosome segregation during meiosis II.</text>
</comment>
<evidence type="ECO:0000313" key="25">
    <source>
        <dbReference type="EMBL" id="EMR69048.1"/>
    </source>
</evidence>
<evidence type="ECO:0000256" key="18">
    <source>
        <dbReference type="ARBA" id="ARBA00044969"/>
    </source>
</evidence>
<evidence type="ECO:0000313" key="26">
    <source>
        <dbReference type="Proteomes" id="UP000012174"/>
    </source>
</evidence>
<evidence type="ECO:0000256" key="15">
    <source>
        <dbReference type="ARBA" id="ARBA00023242"/>
    </source>
</evidence>
<comment type="similarity">
    <text evidence="3">Belongs to the DEAD box helicase family. DEAH subfamily. DDX11/CHL1 sub-subfamily.</text>
</comment>
<evidence type="ECO:0000256" key="13">
    <source>
        <dbReference type="ARBA" id="ARBA00023125"/>
    </source>
</evidence>
<evidence type="ECO:0000256" key="7">
    <source>
        <dbReference type="ARBA" id="ARBA00022741"/>
    </source>
</evidence>
<evidence type="ECO:0000259" key="24">
    <source>
        <dbReference type="PROSITE" id="PS51193"/>
    </source>
</evidence>
<dbReference type="OrthoDB" id="267079at2759"/>
<dbReference type="eggNOG" id="KOG1133">
    <property type="taxonomic scope" value="Eukaryota"/>
</dbReference>
<evidence type="ECO:0000256" key="10">
    <source>
        <dbReference type="ARBA" id="ARBA00022840"/>
    </source>
</evidence>
<evidence type="ECO:0000256" key="22">
    <source>
        <dbReference type="ARBA" id="ARBA00048954"/>
    </source>
</evidence>
<dbReference type="InterPro" id="IPR013020">
    <property type="entry name" value="Rad3/Chl1-like"/>
</dbReference>
<dbReference type="Pfam" id="PF13307">
    <property type="entry name" value="Helicase_C_2"/>
    <property type="match status" value="1"/>
</dbReference>
<dbReference type="PANTHER" id="PTHR11472:SF41">
    <property type="entry name" value="ATP-DEPENDENT DNA HELICASE DDX11-RELATED"/>
    <property type="match status" value="1"/>
</dbReference>
<feature type="region of interest" description="Disordered" evidence="23">
    <location>
        <begin position="843"/>
        <end position="886"/>
    </location>
</feature>
<dbReference type="GO" id="GO:0005634">
    <property type="term" value="C:nucleus"/>
    <property type="evidence" value="ECO:0007669"/>
    <property type="project" value="UniProtKB-SubCell"/>
</dbReference>
<feature type="region of interest" description="Disordered" evidence="23">
    <location>
        <begin position="126"/>
        <end position="156"/>
    </location>
</feature>
<keyword evidence="9" id="KW-0347">Helicase</keyword>
<organism evidence="25 26">
    <name type="scientific">Eutypa lata (strain UCR-EL1)</name>
    <name type="common">Grapevine dieback disease fungus</name>
    <name type="synonym">Eutypa armeniacae</name>
    <dbReference type="NCBI Taxonomy" id="1287681"/>
    <lineage>
        <taxon>Eukaryota</taxon>
        <taxon>Fungi</taxon>
        <taxon>Dikarya</taxon>
        <taxon>Ascomycota</taxon>
        <taxon>Pezizomycotina</taxon>
        <taxon>Sordariomycetes</taxon>
        <taxon>Xylariomycetidae</taxon>
        <taxon>Xylariales</taxon>
        <taxon>Diatrypaceae</taxon>
        <taxon>Eutypa</taxon>
    </lineage>
</organism>
<evidence type="ECO:0000256" key="17">
    <source>
        <dbReference type="ARBA" id="ARBA00029709"/>
    </source>
</evidence>
<reference evidence="26" key="1">
    <citation type="journal article" date="2013" name="Genome Announc.">
        <title>Draft genome sequence of the grapevine dieback fungus Eutypa lata UCR-EL1.</title>
        <authorList>
            <person name="Blanco-Ulate B."/>
            <person name="Rolshausen P.E."/>
            <person name="Cantu D."/>
        </authorList>
    </citation>
    <scope>NUCLEOTIDE SEQUENCE [LARGE SCALE GENOMIC DNA]</scope>
    <source>
        <strain evidence="26">UCR-EL1</strain>
    </source>
</reference>
<dbReference type="GO" id="GO:0000785">
    <property type="term" value="C:chromatin"/>
    <property type="evidence" value="ECO:0007669"/>
    <property type="project" value="EnsemblFungi"/>
</dbReference>
<dbReference type="Proteomes" id="UP000012174">
    <property type="component" value="Unassembled WGS sequence"/>
</dbReference>
<dbReference type="EMBL" id="KB706138">
    <property type="protein sequence ID" value="EMR69048.1"/>
    <property type="molecule type" value="Genomic_DNA"/>
</dbReference>
<evidence type="ECO:0000256" key="1">
    <source>
        <dbReference type="ARBA" id="ARBA00001966"/>
    </source>
</evidence>
<dbReference type="InterPro" id="IPR014013">
    <property type="entry name" value="Helic_SF1/SF2_ATP-bd_DinG/Rad3"/>
</dbReference>
<keyword evidence="11" id="KW-0408">Iron</keyword>
<dbReference type="SUPFAM" id="SSF52540">
    <property type="entry name" value="P-loop containing nucleoside triphosphate hydrolases"/>
    <property type="match status" value="1"/>
</dbReference>
<dbReference type="GO" id="GO:0036297">
    <property type="term" value="P:interstrand cross-link repair"/>
    <property type="evidence" value="ECO:0007669"/>
    <property type="project" value="EnsemblFungi"/>
</dbReference>
<gene>
    <name evidence="25" type="ORF">UCREL1_3931</name>
</gene>
<dbReference type="InterPro" id="IPR006554">
    <property type="entry name" value="Helicase-like_DEXD_c2"/>
</dbReference>
<dbReference type="OMA" id="QTHQFRD"/>
<dbReference type="PROSITE" id="PS51193">
    <property type="entry name" value="HELICASE_ATP_BIND_2"/>
    <property type="match status" value="1"/>
</dbReference>
<dbReference type="GO" id="GO:0031571">
    <property type="term" value="P:mitotic G1 DNA damage checkpoint signaling"/>
    <property type="evidence" value="ECO:0007669"/>
    <property type="project" value="EnsemblFungi"/>
</dbReference>
<dbReference type="NCBIfam" id="TIGR00604">
    <property type="entry name" value="rad3"/>
    <property type="match status" value="1"/>
</dbReference>
<evidence type="ECO:0000256" key="2">
    <source>
        <dbReference type="ARBA" id="ARBA00004123"/>
    </source>
</evidence>
<evidence type="ECO:0000256" key="6">
    <source>
        <dbReference type="ARBA" id="ARBA00022723"/>
    </source>
</evidence>
<dbReference type="InterPro" id="IPR010614">
    <property type="entry name" value="RAD3-like_helicase_DEAD"/>
</dbReference>
<feature type="compositionally biased region" description="Basic and acidic residues" evidence="23">
    <location>
        <begin position="126"/>
        <end position="138"/>
    </location>
</feature>
<feature type="compositionally biased region" description="Acidic residues" evidence="23">
    <location>
        <begin position="147"/>
        <end position="156"/>
    </location>
</feature>
<feature type="compositionally biased region" description="Polar residues" evidence="23">
    <location>
        <begin position="854"/>
        <end position="881"/>
    </location>
</feature>
<evidence type="ECO:0000256" key="23">
    <source>
        <dbReference type="SAM" id="MobiDB-lite"/>
    </source>
</evidence>
<evidence type="ECO:0000256" key="12">
    <source>
        <dbReference type="ARBA" id="ARBA00023014"/>
    </source>
</evidence>
<comment type="subcellular location">
    <subcellularLocation>
        <location evidence="2">Nucleus</location>
    </subcellularLocation>
</comment>
<keyword evidence="10" id="KW-0067">ATP-binding</keyword>
<dbReference type="GO" id="GO:0034085">
    <property type="term" value="P:establishment of sister chromatid cohesion"/>
    <property type="evidence" value="ECO:0007669"/>
    <property type="project" value="EnsemblFungi"/>
</dbReference>
<keyword evidence="26" id="KW-1185">Reference proteome</keyword>
<feature type="region of interest" description="Disordered" evidence="23">
    <location>
        <begin position="705"/>
        <end position="725"/>
    </location>
</feature>
<keyword evidence="8" id="KW-0378">Hydrolase</keyword>
<dbReference type="EC" id="5.6.2.3" evidence="18"/>
<keyword evidence="16" id="KW-0131">Cell cycle</keyword>
<feature type="domain" description="Helicase ATP-binding" evidence="24">
    <location>
        <begin position="9"/>
        <end position="431"/>
    </location>
</feature>
<dbReference type="InterPro" id="IPR027417">
    <property type="entry name" value="P-loop_NTPase"/>
</dbReference>
<dbReference type="Gene3D" id="3.40.50.300">
    <property type="entry name" value="P-loop containing nucleotide triphosphate hydrolases"/>
    <property type="match status" value="3"/>
</dbReference>
<dbReference type="SMART" id="SM00491">
    <property type="entry name" value="HELICc2"/>
    <property type="match status" value="1"/>
</dbReference>
<dbReference type="GO" id="GO:0051536">
    <property type="term" value="F:iron-sulfur cluster binding"/>
    <property type="evidence" value="ECO:0007669"/>
    <property type="project" value="UniProtKB-KW"/>
</dbReference>
<dbReference type="PANTHER" id="PTHR11472">
    <property type="entry name" value="DNA REPAIR DEAD HELICASE RAD3/XP-D SUBFAMILY MEMBER"/>
    <property type="match status" value="1"/>
</dbReference>
<dbReference type="AlphaFoldDB" id="M7SWX5"/>
<keyword evidence="7" id="KW-0547">Nucleotide-binding</keyword>
<evidence type="ECO:0000256" key="21">
    <source>
        <dbReference type="ARBA" id="ARBA00045702"/>
    </source>
</evidence>
<evidence type="ECO:0000256" key="5">
    <source>
        <dbReference type="ARBA" id="ARBA00017386"/>
    </source>
</evidence>
<keyword evidence="14" id="KW-0413">Isomerase</keyword>
<feature type="compositionally biased region" description="Polar residues" evidence="23">
    <location>
        <begin position="538"/>
        <end position="548"/>
    </location>
</feature>
<evidence type="ECO:0000256" key="8">
    <source>
        <dbReference type="ARBA" id="ARBA00022801"/>
    </source>
</evidence>